<evidence type="ECO:0000256" key="1">
    <source>
        <dbReference type="ARBA" id="ARBA00022737"/>
    </source>
</evidence>
<accession>A0A3E2GW53</accession>
<keyword evidence="2 3" id="KW-0040">ANK repeat</keyword>
<evidence type="ECO:0000256" key="2">
    <source>
        <dbReference type="ARBA" id="ARBA00023043"/>
    </source>
</evidence>
<dbReference type="PANTHER" id="PTHR24198">
    <property type="entry name" value="ANKYRIN REPEAT AND PROTEIN KINASE DOMAIN-CONTAINING PROTEIN"/>
    <property type="match status" value="1"/>
</dbReference>
<dbReference type="OrthoDB" id="341259at2759"/>
<organism evidence="5 6">
    <name type="scientific">Scytalidium lignicola</name>
    <name type="common">Hyphomycete</name>
    <dbReference type="NCBI Taxonomy" id="5539"/>
    <lineage>
        <taxon>Eukaryota</taxon>
        <taxon>Fungi</taxon>
        <taxon>Dikarya</taxon>
        <taxon>Ascomycota</taxon>
        <taxon>Pezizomycotina</taxon>
        <taxon>Leotiomycetes</taxon>
        <taxon>Leotiomycetes incertae sedis</taxon>
        <taxon>Scytalidium</taxon>
    </lineage>
</organism>
<dbReference type="EMBL" id="NCSJ02000340">
    <property type="protein sequence ID" value="RFU25351.1"/>
    <property type="molecule type" value="Genomic_DNA"/>
</dbReference>
<feature type="non-terminal residue" evidence="5">
    <location>
        <position position="1"/>
    </location>
</feature>
<dbReference type="AlphaFoldDB" id="A0A3E2GW53"/>
<keyword evidence="1" id="KW-0677">Repeat</keyword>
<dbReference type="PROSITE" id="PS50088">
    <property type="entry name" value="ANK_REPEAT"/>
    <property type="match status" value="3"/>
</dbReference>
<reference evidence="5 6" key="1">
    <citation type="submission" date="2018-05" db="EMBL/GenBank/DDBJ databases">
        <title>Draft genome sequence of Scytalidium lignicola DSM 105466, a ubiquitous saprotrophic fungus.</title>
        <authorList>
            <person name="Buettner E."/>
            <person name="Gebauer A.M."/>
            <person name="Hofrichter M."/>
            <person name="Liers C."/>
            <person name="Kellner H."/>
        </authorList>
    </citation>
    <scope>NUCLEOTIDE SEQUENCE [LARGE SCALE GENOMIC DNA]</scope>
    <source>
        <strain evidence="5 6">DSM 105466</strain>
    </source>
</reference>
<protein>
    <submittedName>
        <fullName evidence="5">Uncharacterized protein</fullName>
    </submittedName>
</protein>
<feature type="compositionally biased region" description="Polar residues" evidence="4">
    <location>
        <begin position="63"/>
        <end position="77"/>
    </location>
</feature>
<feature type="region of interest" description="Disordered" evidence="4">
    <location>
        <begin position="63"/>
        <end position="97"/>
    </location>
</feature>
<feature type="region of interest" description="Disordered" evidence="4">
    <location>
        <begin position="105"/>
        <end position="124"/>
    </location>
</feature>
<dbReference type="Gene3D" id="1.25.40.20">
    <property type="entry name" value="Ankyrin repeat-containing domain"/>
    <property type="match status" value="1"/>
</dbReference>
<feature type="region of interest" description="Disordered" evidence="4">
    <location>
        <begin position="220"/>
        <end position="246"/>
    </location>
</feature>
<sequence length="342" mass="37374">MQNILVEVDSVTEHRRLQNRLSQRKFRRKTPGLYTLLAANNRPEKKALEQKLAQATFELVSSDTVPSQGGCNSNDAQPLQDDLFYPNSSIGSRNDIERDRPEGTLWEAPQQNSPRQPESICSPPSSCVRNDMGMYMDLEMFGERDLSGVGGIAADLNNSNPTSTLQYCLLPLEPNAAKATWPDVELENFGDSSYFRQWAPIAGASSVISSLPTASIKSSCQPQYQSEAPSPTSQSSTASRSSTATTPELLPPLLHVSAQIGNHRVLQSLLKHGATVNERDSHGRTALHVASEYGHDVIVSLLLAHGADCEVLDRDGKSALYLAVTASHIEVVDTLLKHQQKK</sequence>
<feature type="repeat" description="ANK" evidence="3">
    <location>
        <begin position="282"/>
        <end position="314"/>
    </location>
</feature>
<dbReference type="InterPro" id="IPR036770">
    <property type="entry name" value="Ankyrin_rpt-contain_sf"/>
</dbReference>
<dbReference type="Pfam" id="PF12796">
    <property type="entry name" value="Ank_2"/>
    <property type="match status" value="1"/>
</dbReference>
<gene>
    <name evidence="5" type="ORF">B7463_g10982</name>
</gene>
<dbReference type="SMART" id="SM00248">
    <property type="entry name" value="ANK"/>
    <property type="match status" value="3"/>
</dbReference>
<name>A0A3E2GW53_SCYLI</name>
<evidence type="ECO:0000256" key="4">
    <source>
        <dbReference type="SAM" id="MobiDB-lite"/>
    </source>
</evidence>
<evidence type="ECO:0000256" key="3">
    <source>
        <dbReference type="PROSITE-ProRule" id="PRU00023"/>
    </source>
</evidence>
<dbReference type="PANTHER" id="PTHR24198:SF165">
    <property type="entry name" value="ANKYRIN REPEAT-CONTAINING PROTEIN-RELATED"/>
    <property type="match status" value="1"/>
</dbReference>
<feature type="non-terminal residue" evidence="5">
    <location>
        <position position="342"/>
    </location>
</feature>
<evidence type="ECO:0000313" key="5">
    <source>
        <dbReference type="EMBL" id="RFU25351.1"/>
    </source>
</evidence>
<dbReference type="SUPFAM" id="SSF48403">
    <property type="entry name" value="Ankyrin repeat"/>
    <property type="match status" value="1"/>
</dbReference>
<comment type="caution">
    <text evidence="5">The sequence shown here is derived from an EMBL/GenBank/DDBJ whole genome shotgun (WGS) entry which is preliminary data.</text>
</comment>
<dbReference type="InterPro" id="IPR002110">
    <property type="entry name" value="Ankyrin_rpt"/>
</dbReference>
<keyword evidence="6" id="KW-1185">Reference proteome</keyword>
<feature type="repeat" description="ANK" evidence="3">
    <location>
        <begin position="315"/>
        <end position="342"/>
    </location>
</feature>
<dbReference type="PROSITE" id="PS50297">
    <property type="entry name" value="ANK_REP_REGION"/>
    <property type="match status" value="3"/>
</dbReference>
<dbReference type="STRING" id="5539.A0A3E2GW53"/>
<evidence type="ECO:0000313" key="6">
    <source>
        <dbReference type="Proteomes" id="UP000258309"/>
    </source>
</evidence>
<proteinExistence type="predicted"/>
<dbReference type="Proteomes" id="UP000258309">
    <property type="component" value="Unassembled WGS sequence"/>
</dbReference>
<feature type="repeat" description="ANK" evidence="3">
    <location>
        <begin position="254"/>
        <end position="281"/>
    </location>
</feature>
<feature type="compositionally biased region" description="Low complexity" evidence="4">
    <location>
        <begin position="226"/>
        <end position="246"/>
    </location>
</feature>